<dbReference type="SUPFAM" id="SSF56784">
    <property type="entry name" value="HAD-like"/>
    <property type="match status" value="1"/>
</dbReference>
<dbReference type="InterPro" id="IPR005954">
    <property type="entry name" value="HisB_N"/>
</dbReference>
<dbReference type="InterPro" id="IPR023214">
    <property type="entry name" value="HAD_sf"/>
</dbReference>
<dbReference type="EC" id="4.2.1.19" evidence="12"/>
<comment type="catalytic activity">
    <reaction evidence="12">
        <text>D-erythro-1-(imidazol-4-yl)glycerol 3-phosphate = 3-(imidazol-4-yl)-2-oxopropyl phosphate + H2O</text>
        <dbReference type="Rhea" id="RHEA:11040"/>
        <dbReference type="ChEBI" id="CHEBI:15377"/>
        <dbReference type="ChEBI" id="CHEBI:57766"/>
        <dbReference type="ChEBI" id="CHEBI:58278"/>
        <dbReference type="EC" id="4.2.1.19"/>
    </reaction>
</comment>
<comment type="caution">
    <text evidence="13">The sequence shown here is derived from an EMBL/GenBank/DDBJ whole genome shotgun (WGS) entry which is preliminary data.</text>
</comment>
<dbReference type="NCBIfam" id="NF002114">
    <property type="entry name" value="PRK00951.2-4"/>
    <property type="match status" value="1"/>
</dbReference>
<comment type="similarity">
    <text evidence="12">In the C-terminal section; belongs to the imidazoleglycerol-phosphate dehydratase family.</text>
</comment>
<comment type="subcellular location">
    <subcellularLocation>
        <location evidence="12">Cytoplasm</location>
    </subcellularLocation>
</comment>
<comment type="similarity">
    <text evidence="12">In the N-terminal section; belongs to the histidinol-phosphatase family.</text>
</comment>
<evidence type="ECO:0000256" key="10">
    <source>
        <dbReference type="ARBA" id="ARBA00023268"/>
    </source>
</evidence>
<dbReference type="PROSITE" id="PS00954">
    <property type="entry name" value="IGP_DEHYDRATASE_1"/>
    <property type="match status" value="1"/>
</dbReference>
<comment type="caution">
    <text evidence="12">Lacks conserved residue(s) required for the propagation of feature annotation.</text>
</comment>
<accession>A0A0T5VQ40</accession>
<proteinExistence type="inferred from homology"/>
<evidence type="ECO:0000313" key="13">
    <source>
        <dbReference type="EMBL" id="KRT15996.1"/>
    </source>
</evidence>
<evidence type="ECO:0000256" key="5">
    <source>
        <dbReference type="ARBA" id="ARBA00022723"/>
    </source>
</evidence>
<evidence type="ECO:0000256" key="11">
    <source>
        <dbReference type="ARBA" id="ARBA00049158"/>
    </source>
</evidence>
<reference evidence="13 14" key="1">
    <citation type="submission" date="2015-11" db="EMBL/GenBank/DDBJ databases">
        <title>Sequence of Pedobacter ginsenosidimutans.</title>
        <authorList>
            <person name="Carson E."/>
            <person name="Keyser V."/>
            <person name="Newman J."/>
            <person name="Miller J."/>
        </authorList>
    </citation>
    <scope>NUCLEOTIDE SEQUENCE [LARGE SCALE GENOMIC DNA]</scope>
    <source>
        <strain evidence="13 14">KACC 14530</strain>
    </source>
</reference>
<dbReference type="PANTHER" id="PTHR23133">
    <property type="entry name" value="IMIDAZOLEGLYCEROL-PHOSPHATE DEHYDRATASE HIS7"/>
    <property type="match status" value="1"/>
</dbReference>
<dbReference type="InterPro" id="IPR020568">
    <property type="entry name" value="Ribosomal_Su5_D2-typ_SF"/>
</dbReference>
<dbReference type="PROSITE" id="PS00955">
    <property type="entry name" value="IGP_DEHYDRATASE_2"/>
    <property type="match status" value="1"/>
</dbReference>
<feature type="active site" description="Nucleophile" evidence="12">
    <location>
        <position position="8"/>
    </location>
</feature>
<dbReference type="HAMAP" id="MF_00076">
    <property type="entry name" value="HisB"/>
    <property type="match status" value="1"/>
</dbReference>
<evidence type="ECO:0000256" key="4">
    <source>
        <dbReference type="ARBA" id="ARBA00022605"/>
    </source>
</evidence>
<dbReference type="NCBIfam" id="NF002111">
    <property type="entry name" value="PRK00951.2-1"/>
    <property type="match status" value="1"/>
</dbReference>
<dbReference type="SUPFAM" id="SSF54211">
    <property type="entry name" value="Ribosomal protein S5 domain 2-like"/>
    <property type="match status" value="2"/>
</dbReference>
<dbReference type="InterPro" id="IPR038494">
    <property type="entry name" value="IGPD_sf"/>
</dbReference>
<dbReference type="Proteomes" id="UP000051950">
    <property type="component" value="Unassembled WGS sequence"/>
</dbReference>
<evidence type="ECO:0000256" key="12">
    <source>
        <dbReference type="HAMAP-Rule" id="MF_01022"/>
    </source>
</evidence>
<feature type="active site" description="Proton donor" evidence="12">
    <location>
        <position position="10"/>
    </location>
</feature>
<keyword evidence="9 12" id="KW-0456">Lyase</keyword>
<evidence type="ECO:0000256" key="2">
    <source>
        <dbReference type="ARBA" id="ARBA00005047"/>
    </source>
</evidence>
<feature type="binding site" evidence="12">
    <location>
        <position position="8"/>
    </location>
    <ligand>
        <name>Mg(2+)</name>
        <dbReference type="ChEBI" id="CHEBI:18420"/>
    </ligand>
</feature>
<evidence type="ECO:0000256" key="1">
    <source>
        <dbReference type="ARBA" id="ARBA00001946"/>
    </source>
</evidence>
<keyword evidence="4 12" id="KW-0028">Amino-acid biosynthesis</keyword>
<dbReference type="HAMAP" id="MF_01022">
    <property type="entry name" value="Bifunc_HisB"/>
    <property type="match status" value="1"/>
</dbReference>
<dbReference type="PANTHER" id="PTHR23133:SF2">
    <property type="entry name" value="IMIDAZOLEGLYCEROL-PHOSPHATE DEHYDRATASE"/>
    <property type="match status" value="1"/>
</dbReference>
<comment type="cofactor">
    <cofactor evidence="1 12">
        <name>Mg(2+)</name>
        <dbReference type="ChEBI" id="CHEBI:18420"/>
    </cofactor>
</comment>
<keyword evidence="10 12" id="KW-0511">Multifunctional enzyme</keyword>
<dbReference type="InterPro" id="IPR006549">
    <property type="entry name" value="HAD-SF_hydro_IIIA"/>
</dbReference>
<dbReference type="GO" id="GO:0004401">
    <property type="term" value="F:histidinol-phosphatase activity"/>
    <property type="evidence" value="ECO:0007669"/>
    <property type="project" value="UniProtKB-UniRule"/>
</dbReference>
<sequence length="377" mass="42643">MKKVLFIDRDGTLNIEPDDEQVDSFAKLKFYPRSLYYLSKIAAELDYELVMVTNQDGLGTLSNPEENFWPIHNFMLDTFEGEGVHFSEIVIDRTFAKDNAPTRKPGTALLTKYFSEDYDLKNSFVIGDRLNDVVLAKNLGAKAIFLRQNDALGSTEALDKHETLLDVIILETKKWEDIYNLLKAGSRKIHHERKTNETDITINLDLDGTGKAKIETGLNFFDHMLDQIARHGSVDLEVIAKGDLHIDEHHTIEDTGIALGEAFAKGLGNKLGIERYGFCLPMDDCLAQVAIDFGGRNWIVWDAEFKREKVGDMPTEMFYHFFKSFSDAAKCNLNVKAEGDNEHHKIEAIFKAFAKAIKMAIKRDAEKMVLPSTKGVL</sequence>
<dbReference type="GO" id="GO:0004424">
    <property type="term" value="F:imidazoleglycerol-phosphate dehydratase activity"/>
    <property type="evidence" value="ECO:0007669"/>
    <property type="project" value="UniProtKB-UniRule"/>
</dbReference>
<dbReference type="InterPro" id="IPR020565">
    <property type="entry name" value="ImidazoleglycerP_deHydtase_CS"/>
</dbReference>
<dbReference type="FunFam" id="3.30.230.40:FF:000003">
    <property type="entry name" value="Imidazoleglycerol-phosphate dehydratase HisB"/>
    <property type="match status" value="1"/>
</dbReference>
<dbReference type="EMBL" id="LMZQ01000006">
    <property type="protein sequence ID" value="KRT15996.1"/>
    <property type="molecule type" value="Genomic_DNA"/>
</dbReference>
<gene>
    <name evidence="12" type="primary">hisB</name>
    <name evidence="13" type="ORF">ASU31_10850</name>
</gene>
<dbReference type="AlphaFoldDB" id="A0A0T5VQ40"/>
<keyword evidence="7 12" id="KW-0460">Magnesium</keyword>
<evidence type="ECO:0000256" key="7">
    <source>
        <dbReference type="ARBA" id="ARBA00022842"/>
    </source>
</evidence>
<dbReference type="EC" id="3.1.3.15" evidence="12"/>
<dbReference type="Pfam" id="PF00475">
    <property type="entry name" value="IGPD"/>
    <property type="match status" value="1"/>
</dbReference>
<keyword evidence="3 12" id="KW-0963">Cytoplasm</keyword>
<dbReference type="CDD" id="cd07914">
    <property type="entry name" value="IGPD"/>
    <property type="match status" value="1"/>
</dbReference>
<dbReference type="FunFam" id="3.30.230.40:FF:000001">
    <property type="entry name" value="Imidazoleglycerol-phosphate dehydratase HisB"/>
    <property type="match status" value="1"/>
</dbReference>
<feature type="region of interest" description="Imidazoleglycerol-phosphate dehydratase" evidence="12">
    <location>
        <begin position="187"/>
        <end position="377"/>
    </location>
</feature>
<comment type="catalytic activity">
    <reaction evidence="11 12">
        <text>L-histidinol phosphate + H2O = L-histidinol + phosphate</text>
        <dbReference type="Rhea" id="RHEA:14465"/>
        <dbReference type="ChEBI" id="CHEBI:15377"/>
        <dbReference type="ChEBI" id="CHEBI:43474"/>
        <dbReference type="ChEBI" id="CHEBI:57699"/>
        <dbReference type="ChEBI" id="CHEBI:57980"/>
        <dbReference type="EC" id="3.1.3.15"/>
    </reaction>
</comment>
<name>A0A0T5VQ40_9SPHI</name>
<evidence type="ECO:0000256" key="8">
    <source>
        <dbReference type="ARBA" id="ARBA00023102"/>
    </source>
</evidence>
<evidence type="ECO:0000256" key="3">
    <source>
        <dbReference type="ARBA" id="ARBA00022490"/>
    </source>
</evidence>
<dbReference type="InterPro" id="IPR036412">
    <property type="entry name" value="HAD-like_sf"/>
</dbReference>
<organism evidence="13 14">
    <name type="scientific">Pedobacter ginsenosidimutans</name>
    <dbReference type="NCBI Taxonomy" id="687842"/>
    <lineage>
        <taxon>Bacteria</taxon>
        <taxon>Pseudomonadati</taxon>
        <taxon>Bacteroidota</taxon>
        <taxon>Sphingobacteriia</taxon>
        <taxon>Sphingobacteriales</taxon>
        <taxon>Sphingobacteriaceae</taxon>
        <taxon>Pedobacter</taxon>
    </lineage>
</organism>
<dbReference type="Gene3D" id="3.40.50.1000">
    <property type="entry name" value="HAD superfamily/HAD-like"/>
    <property type="match status" value="1"/>
</dbReference>
<dbReference type="NCBIfam" id="TIGR01261">
    <property type="entry name" value="hisB_Nterm"/>
    <property type="match status" value="1"/>
</dbReference>
<dbReference type="InterPro" id="IPR000807">
    <property type="entry name" value="ImidazoleglycerolP_deHydtase"/>
</dbReference>
<dbReference type="Pfam" id="PF13242">
    <property type="entry name" value="Hydrolase_like"/>
    <property type="match status" value="1"/>
</dbReference>
<dbReference type="GO" id="GO:0005737">
    <property type="term" value="C:cytoplasm"/>
    <property type="evidence" value="ECO:0007669"/>
    <property type="project" value="UniProtKB-SubCell"/>
</dbReference>
<comment type="pathway">
    <text evidence="2 12">Amino-acid biosynthesis; L-histidine biosynthesis; L-histidine from 5-phospho-alpha-D-ribose 1-diphosphate: step 6/9.</text>
</comment>
<dbReference type="UniPathway" id="UPA00031">
    <property type="reaction ID" value="UER00011"/>
</dbReference>
<feature type="region of interest" description="Histidinol-phosphatase" evidence="12">
    <location>
        <begin position="1"/>
        <end position="186"/>
    </location>
</feature>
<dbReference type="STRING" id="687842.ASU31_10850"/>
<dbReference type="GO" id="GO:0000105">
    <property type="term" value="P:L-histidine biosynthetic process"/>
    <property type="evidence" value="ECO:0007669"/>
    <property type="project" value="UniProtKB-UniRule"/>
</dbReference>
<keyword evidence="14" id="KW-1185">Reference proteome</keyword>
<keyword evidence="8 12" id="KW-0368">Histidine biosynthesis</keyword>
<dbReference type="NCBIfam" id="NF003937">
    <property type="entry name" value="PRK05446.1"/>
    <property type="match status" value="1"/>
</dbReference>
<dbReference type="InterPro" id="IPR020566">
    <property type="entry name" value="His_synth_bifunc_HisB"/>
</dbReference>
<evidence type="ECO:0000256" key="6">
    <source>
        <dbReference type="ARBA" id="ARBA00022801"/>
    </source>
</evidence>
<comment type="pathway">
    <text evidence="12">Amino-acid biosynthesis; L-histidine biosynthesis; L-histidine from 5-phospho-alpha-D-ribose 1-diphosphate: step 8/9.</text>
</comment>
<dbReference type="OrthoDB" id="9790411at2"/>
<dbReference type="NCBIfam" id="TIGR01656">
    <property type="entry name" value="Histidinol-ppas"/>
    <property type="match status" value="1"/>
</dbReference>
<dbReference type="NCBIfam" id="TIGR01662">
    <property type="entry name" value="HAD-SF-IIIA"/>
    <property type="match status" value="1"/>
</dbReference>
<dbReference type="Gene3D" id="3.30.230.40">
    <property type="entry name" value="Imidazole glycerol phosphate dehydratase, domain 1"/>
    <property type="match status" value="2"/>
</dbReference>
<dbReference type="GO" id="GO:0046872">
    <property type="term" value="F:metal ion binding"/>
    <property type="evidence" value="ECO:0007669"/>
    <property type="project" value="UniProtKB-KW"/>
</dbReference>
<keyword evidence="5 12" id="KW-0479">Metal-binding</keyword>
<dbReference type="RefSeq" id="WP_057932515.1">
    <property type="nucleotide sequence ID" value="NZ_LMZQ01000006.1"/>
</dbReference>
<feature type="binding site" evidence="12">
    <location>
        <position position="128"/>
    </location>
    <ligand>
        <name>Mg(2+)</name>
        <dbReference type="ChEBI" id="CHEBI:18420"/>
    </ligand>
</feature>
<evidence type="ECO:0000313" key="14">
    <source>
        <dbReference type="Proteomes" id="UP000051950"/>
    </source>
</evidence>
<evidence type="ECO:0000256" key="9">
    <source>
        <dbReference type="ARBA" id="ARBA00023239"/>
    </source>
</evidence>
<protein>
    <recommendedName>
        <fullName evidence="12">Histidine biosynthesis bifunctional protein HisB</fullName>
    </recommendedName>
    <domain>
        <recommendedName>
            <fullName evidence="12">Histidinol-phosphatase</fullName>
            <ecNumber evidence="12">3.1.3.15</ecNumber>
        </recommendedName>
    </domain>
    <domain>
        <recommendedName>
            <fullName evidence="12">Imidazoleglycerol-phosphate dehydratase</fullName>
            <shortName evidence="12">IGPD</shortName>
            <ecNumber evidence="12">4.2.1.19</ecNumber>
        </recommendedName>
    </domain>
</protein>
<dbReference type="InterPro" id="IPR006543">
    <property type="entry name" value="Histidinol-phos"/>
</dbReference>
<feature type="binding site" evidence="12">
    <location>
        <position position="10"/>
    </location>
    <ligand>
        <name>Mg(2+)</name>
        <dbReference type="ChEBI" id="CHEBI:18420"/>
    </ligand>
</feature>
<keyword evidence="6 12" id="KW-0378">Hydrolase</keyword>